<keyword evidence="9" id="KW-0378">Hydrolase</keyword>
<dbReference type="Pfam" id="PF13691">
    <property type="entry name" value="Lactamase_B_4"/>
    <property type="match status" value="1"/>
</dbReference>
<dbReference type="GO" id="GO:1990180">
    <property type="term" value="P:mitochondrial tRNA 3'-end processing"/>
    <property type="evidence" value="ECO:0007669"/>
    <property type="project" value="TreeGrafter"/>
</dbReference>
<protein>
    <recommendedName>
        <fullName evidence="4">ribonuclease Z</fullName>
        <ecNumber evidence="4">3.1.26.11</ecNumber>
    </recommendedName>
</protein>
<dbReference type="CDD" id="cd07718">
    <property type="entry name" value="RNaseZ_ELAC1_ELAC2-C-term-like_MBL-fold"/>
    <property type="match status" value="1"/>
</dbReference>
<comment type="cofactor">
    <cofactor evidence="2">
        <name>Zn(2+)</name>
        <dbReference type="ChEBI" id="CHEBI:29105"/>
    </cofactor>
</comment>
<evidence type="ECO:0000256" key="2">
    <source>
        <dbReference type="ARBA" id="ARBA00001947"/>
    </source>
</evidence>
<keyword evidence="10" id="KW-0862">Zinc</keyword>
<comment type="caution">
    <text evidence="12">The sequence shown here is derived from an EMBL/GenBank/DDBJ whole genome shotgun (WGS) entry which is preliminary data.</text>
</comment>
<evidence type="ECO:0000256" key="6">
    <source>
        <dbReference type="ARBA" id="ARBA00022722"/>
    </source>
</evidence>
<keyword evidence="5" id="KW-0819">tRNA processing</keyword>
<dbReference type="OrthoDB" id="527344at2759"/>
<evidence type="ECO:0000256" key="4">
    <source>
        <dbReference type="ARBA" id="ARBA00012477"/>
    </source>
</evidence>
<dbReference type="InterPro" id="IPR047151">
    <property type="entry name" value="RNZ2-like"/>
</dbReference>
<dbReference type="PANTHER" id="PTHR12553:SF49">
    <property type="entry name" value="ZINC PHOSPHODIESTERASE ELAC PROTEIN 2"/>
    <property type="match status" value="1"/>
</dbReference>
<comment type="similarity">
    <text evidence="3">Belongs to the RNase Z family.</text>
</comment>
<evidence type="ECO:0000313" key="13">
    <source>
        <dbReference type="Proteomes" id="UP001152885"/>
    </source>
</evidence>
<proteinExistence type="inferred from homology"/>
<dbReference type="InterPro" id="IPR027794">
    <property type="entry name" value="tRNase_Z_dom"/>
</dbReference>
<dbReference type="GO" id="GO:0042781">
    <property type="term" value="F:3'-tRNA processing endoribonuclease activity"/>
    <property type="evidence" value="ECO:0007669"/>
    <property type="project" value="UniProtKB-EC"/>
</dbReference>
<dbReference type="Gene3D" id="3.60.15.10">
    <property type="entry name" value="Ribonuclease Z/Hydroxyacylglutathione hydrolase-like"/>
    <property type="match status" value="2"/>
</dbReference>
<dbReference type="EMBL" id="CANTUO010000003">
    <property type="protein sequence ID" value="CAI5758496.1"/>
    <property type="molecule type" value="Genomic_DNA"/>
</dbReference>
<evidence type="ECO:0000256" key="7">
    <source>
        <dbReference type="ARBA" id="ARBA00022723"/>
    </source>
</evidence>
<comment type="catalytic activity">
    <reaction evidence="1">
        <text>Endonucleolytic cleavage of RNA, removing extra 3' nucleotides from tRNA precursor, generating 3' termini of tRNAs. A 3'-hydroxy group is left at the tRNA terminus and a 5'-phosphoryl group is left at the trailer molecule.</text>
        <dbReference type="EC" id="3.1.26.11"/>
    </reaction>
</comment>
<evidence type="ECO:0000256" key="9">
    <source>
        <dbReference type="ARBA" id="ARBA00022801"/>
    </source>
</evidence>
<evidence type="ECO:0000256" key="3">
    <source>
        <dbReference type="ARBA" id="ARBA00007823"/>
    </source>
</evidence>
<gene>
    <name evidence="12" type="ORF">CANVERA_P3008</name>
</gene>
<organism evidence="12 13">
    <name type="scientific">Candida verbasci</name>
    <dbReference type="NCBI Taxonomy" id="1227364"/>
    <lineage>
        <taxon>Eukaryota</taxon>
        <taxon>Fungi</taxon>
        <taxon>Dikarya</taxon>
        <taxon>Ascomycota</taxon>
        <taxon>Saccharomycotina</taxon>
        <taxon>Pichiomycetes</taxon>
        <taxon>Debaryomycetaceae</taxon>
        <taxon>Candida/Lodderomyces clade</taxon>
        <taxon>Candida</taxon>
    </lineage>
</organism>
<keyword evidence="13" id="KW-1185">Reference proteome</keyword>
<dbReference type="PANTHER" id="PTHR12553">
    <property type="entry name" value="ZINC PHOSPHODIESTERASE ELAC PROTEIN 2"/>
    <property type="match status" value="1"/>
</dbReference>
<accession>A0A9W4TZ97</accession>
<dbReference type="AlphaFoldDB" id="A0A9W4TZ97"/>
<keyword evidence="6" id="KW-0540">Nuclease</keyword>
<evidence type="ECO:0000259" key="11">
    <source>
        <dbReference type="Pfam" id="PF13691"/>
    </source>
</evidence>
<evidence type="ECO:0000256" key="10">
    <source>
        <dbReference type="ARBA" id="ARBA00022833"/>
    </source>
</evidence>
<evidence type="ECO:0000313" key="12">
    <source>
        <dbReference type="EMBL" id="CAI5758496.1"/>
    </source>
</evidence>
<evidence type="ECO:0000256" key="5">
    <source>
        <dbReference type="ARBA" id="ARBA00022694"/>
    </source>
</evidence>
<dbReference type="InterPro" id="IPR036866">
    <property type="entry name" value="RibonucZ/Hydroxyglut_hydro"/>
</dbReference>
<evidence type="ECO:0000256" key="8">
    <source>
        <dbReference type="ARBA" id="ARBA00022759"/>
    </source>
</evidence>
<reference evidence="12" key="1">
    <citation type="submission" date="2022-12" db="EMBL/GenBank/DDBJ databases">
        <authorList>
            <person name="Brejova B."/>
        </authorList>
    </citation>
    <scope>NUCLEOTIDE SEQUENCE</scope>
</reference>
<dbReference type="Proteomes" id="UP001152885">
    <property type="component" value="Unassembled WGS sequence"/>
</dbReference>
<keyword evidence="8" id="KW-0255">Endonuclease</keyword>
<dbReference type="GO" id="GO:0005739">
    <property type="term" value="C:mitochondrion"/>
    <property type="evidence" value="ECO:0007669"/>
    <property type="project" value="TreeGrafter"/>
</dbReference>
<keyword evidence="7" id="KW-0479">Metal-binding</keyword>
<dbReference type="EC" id="3.1.26.11" evidence="4"/>
<dbReference type="SUPFAM" id="SSF56281">
    <property type="entry name" value="Metallo-hydrolase/oxidoreductase"/>
    <property type="match status" value="2"/>
</dbReference>
<sequence length="854" mass="98187">MFKFTTINHINNDTSRPLINLTTKNGSRFLFGKVPEGSQRIINSITSDLKFTKLEGLFITGSIFSWSDIGGLPGLFLTISDATKKNFNVFGNSKLLNFIVCTWRYFVFRLGIKLNIYDTDEPIKNEEFIVYPIKIKPNKTNLNSDVSFANKLSIQVKKLASLMFPLDTSEVNSMDLDSYKKDTSKNDIQTHVELPKASQIVNTQDSYNYIIDFVPIRGKFDVQKAISLGVQPGPLFKQLTEGKPVLNKEGVEILPDQVIGQSKSFPKVLIVDIPNEAYFENTINSIELVQDGIGLVYHFLGDDVNFNLQEYKEKFISRFSNSTNHVISHKSISNNVIINEKFISNLIQLKSLMNENFNFINSEEFKEFNSDNISSLHTLQQFIINDTGVNTDFKNVAKATNKSICENEVQPLNIPESISYETMNETPLFNLYPESTNSLTDLIHVCTLGTGSALPSIHRNVISTLIRIPHKSKNGDISYKAILLDGGENTIGSLLRNFGHNNNENFNNIFKELSLIYLSHLHADHHLGLVSIINKWFDMNSENDSKLYLIVPWQFETFLNDWYSLEGQYHPFFNWQRLEFFGCESFLVETRLPEYRKISLDEFEHKFDNSNTNNLKIIRKDIGKVDKNGIKSMFNDLNLIDVGTIRAIHCPWAYSVTFNFKLDSKTEESFKVSYSGDTRPNPNFVKIGLNSDLLIHEASLDSNWIEEAINKKHTTMLEALQICKLLKCKKLLLTHFSTRYGNSNNCIFRNELPEKVKELKNYLNTDEAEVYNVFNDDNDFNYDITMVYAYDLMNVRMGQDFKNQESKWKILNDIFEISATINEDKINLKKEQKRNERVALMSKKKRRISPVIDN</sequence>
<name>A0A9W4TZ97_9ASCO</name>
<evidence type="ECO:0000256" key="1">
    <source>
        <dbReference type="ARBA" id="ARBA00000402"/>
    </source>
</evidence>
<feature type="domain" description="tRNase Z endonuclease" evidence="11">
    <location>
        <begin position="6"/>
        <end position="71"/>
    </location>
</feature>
<dbReference type="GO" id="GO:0046872">
    <property type="term" value="F:metal ion binding"/>
    <property type="evidence" value="ECO:0007669"/>
    <property type="project" value="UniProtKB-KW"/>
</dbReference>